<accession>A0A495JJV6</accession>
<organism evidence="1 2">
    <name type="scientific">Micromonospora pisi</name>
    <dbReference type="NCBI Taxonomy" id="589240"/>
    <lineage>
        <taxon>Bacteria</taxon>
        <taxon>Bacillati</taxon>
        <taxon>Actinomycetota</taxon>
        <taxon>Actinomycetes</taxon>
        <taxon>Micromonosporales</taxon>
        <taxon>Micromonosporaceae</taxon>
        <taxon>Micromonospora</taxon>
    </lineage>
</organism>
<dbReference type="EMBL" id="RBKT01000001">
    <property type="protein sequence ID" value="RKR88674.1"/>
    <property type="molecule type" value="Genomic_DNA"/>
</dbReference>
<evidence type="ECO:0000313" key="1">
    <source>
        <dbReference type="EMBL" id="RKR88674.1"/>
    </source>
</evidence>
<dbReference type="AlphaFoldDB" id="A0A495JJV6"/>
<reference evidence="1 2" key="1">
    <citation type="submission" date="2018-10" db="EMBL/GenBank/DDBJ databases">
        <title>Sequencing the genomes of 1000 actinobacteria strains.</title>
        <authorList>
            <person name="Klenk H.-P."/>
        </authorList>
    </citation>
    <scope>NUCLEOTIDE SEQUENCE [LARGE SCALE GENOMIC DNA]</scope>
    <source>
        <strain evidence="1 2">DSM 45175</strain>
    </source>
</reference>
<proteinExistence type="predicted"/>
<comment type="caution">
    <text evidence="1">The sequence shown here is derived from an EMBL/GenBank/DDBJ whole genome shotgun (WGS) entry which is preliminary data.</text>
</comment>
<gene>
    <name evidence="1" type="ORF">BDK92_3003</name>
</gene>
<protein>
    <submittedName>
        <fullName evidence="1">Uncharacterized protein</fullName>
    </submittedName>
</protein>
<sequence length="69" mass="7674">MQLLDAGSGALLATLPLVDAFWVTNDRLMYTITGPNRRAAVEIDLNGNEVRQLPLPVELDRRLLFVGPR</sequence>
<keyword evidence="2" id="KW-1185">Reference proteome</keyword>
<name>A0A495JJV6_9ACTN</name>
<evidence type="ECO:0000313" key="2">
    <source>
        <dbReference type="Proteomes" id="UP000277671"/>
    </source>
</evidence>
<dbReference type="Proteomes" id="UP000277671">
    <property type="component" value="Unassembled WGS sequence"/>
</dbReference>